<organism evidence="10 11">
    <name type="scientific">Penaeus vannamei</name>
    <name type="common">Whiteleg shrimp</name>
    <name type="synonym">Litopenaeus vannamei</name>
    <dbReference type="NCBI Taxonomy" id="6689"/>
    <lineage>
        <taxon>Eukaryota</taxon>
        <taxon>Metazoa</taxon>
        <taxon>Ecdysozoa</taxon>
        <taxon>Arthropoda</taxon>
        <taxon>Crustacea</taxon>
        <taxon>Multicrustacea</taxon>
        <taxon>Malacostraca</taxon>
        <taxon>Eumalacostraca</taxon>
        <taxon>Eucarida</taxon>
        <taxon>Decapoda</taxon>
        <taxon>Dendrobranchiata</taxon>
        <taxon>Penaeoidea</taxon>
        <taxon>Penaeidae</taxon>
        <taxon>Penaeus</taxon>
    </lineage>
</organism>
<dbReference type="InterPro" id="IPR028020">
    <property type="entry name" value="ASX_DEUBAD_dom"/>
</dbReference>
<dbReference type="Pfam" id="PF13919">
    <property type="entry name" value="ASXH"/>
    <property type="match status" value="1"/>
</dbReference>
<keyword evidence="2" id="KW-0479">Metal-binding</keyword>
<keyword evidence="11" id="KW-1185">Reference proteome</keyword>
<dbReference type="AlphaFoldDB" id="A0A423TSP0"/>
<feature type="region of interest" description="Disordered" evidence="8">
    <location>
        <begin position="208"/>
        <end position="248"/>
    </location>
</feature>
<feature type="compositionally biased region" description="Basic residues" evidence="8">
    <location>
        <begin position="215"/>
        <end position="226"/>
    </location>
</feature>
<gene>
    <name evidence="10" type="ORF">C7M84_001827</name>
</gene>
<dbReference type="OrthoDB" id="9348951at2759"/>
<dbReference type="PROSITE" id="PS51916">
    <property type="entry name" value="DEUBAD"/>
    <property type="match status" value="1"/>
</dbReference>
<feature type="compositionally biased region" description="Basic and acidic residues" evidence="8">
    <location>
        <begin position="227"/>
        <end position="238"/>
    </location>
</feature>
<feature type="region of interest" description="Disordered" evidence="8">
    <location>
        <begin position="155"/>
        <end position="191"/>
    </location>
</feature>
<feature type="compositionally biased region" description="Low complexity" evidence="8">
    <location>
        <begin position="855"/>
        <end position="867"/>
    </location>
</feature>
<evidence type="ECO:0000256" key="1">
    <source>
        <dbReference type="ARBA" id="ARBA00004123"/>
    </source>
</evidence>
<dbReference type="Proteomes" id="UP000283509">
    <property type="component" value="Unassembled WGS sequence"/>
</dbReference>
<evidence type="ECO:0000256" key="2">
    <source>
        <dbReference type="ARBA" id="ARBA00022723"/>
    </source>
</evidence>
<evidence type="ECO:0000313" key="11">
    <source>
        <dbReference type="Proteomes" id="UP000283509"/>
    </source>
</evidence>
<dbReference type="EMBL" id="QCYY01001241">
    <property type="protein sequence ID" value="ROT79452.1"/>
    <property type="molecule type" value="Genomic_DNA"/>
</dbReference>
<dbReference type="PANTHER" id="PTHR13578:SF20">
    <property type="entry name" value="POLYCOMB PROTEIN ASX"/>
    <property type="match status" value="1"/>
</dbReference>
<evidence type="ECO:0000256" key="3">
    <source>
        <dbReference type="ARBA" id="ARBA00022771"/>
    </source>
</evidence>
<keyword evidence="6" id="KW-0804">Transcription</keyword>
<dbReference type="GO" id="GO:0009887">
    <property type="term" value="P:animal organ morphogenesis"/>
    <property type="evidence" value="ECO:0007669"/>
    <property type="project" value="TreeGrafter"/>
</dbReference>
<dbReference type="PANTHER" id="PTHR13578">
    <property type="entry name" value="ADDITIONAL SEX COMBS LIKE PROTEIN ASXL"/>
    <property type="match status" value="1"/>
</dbReference>
<name>A0A423TSP0_PENVA</name>
<keyword evidence="5" id="KW-0805">Transcription regulation</keyword>
<keyword evidence="3" id="KW-0863">Zinc-finger</keyword>
<evidence type="ECO:0000259" key="9">
    <source>
        <dbReference type="PROSITE" id="PS51916"/>
    </source>
</evidence>
<reference evidence="10 11" key="1">
    <citation type="submission" date="2018-04" db="EMBL/GenBank/DDBJ databases">
        <authorList>
            <person name="Zhang X."/>
            <person name="Yuan J."/>
            <person name="Li F."/>
            <person name="Xiang J."/>
        </authorList>
    </citation>
    <scope>NUCLEOTIDE SEQUENCE [LARGE SCALE GENOMIC DNA]</scope>
    <source>
        <tissue evidence="10">Muscle</tissue>
    </source>
</reference>
<keyword evidence="7" id="KW-0539">Nucleus</keyword>
<accession>A0A423TSP0</accession>
<dbReference type="STRING" id="6689.A0A423TSP0"/>
<dbReference type="GO" id="GO:0003682">
    <property type="term" value="F:chromatin binding"/>
    <property type="evidence" value="ECO:0007669"/>
    <property type="project" value="TreeGrafter"/>
</dbReference>
<dbReference type="InterPro" id="IPR024811">
    <property type="entry name" value="ASX/ASX-like"/>
</dbReference>
<dbReference type="InterPro" id="IPR044867">
    <property type="entry name" value="DEUBAD_dom"/>
</dbReference>
<feature type="compositionally biased region" description="Polar residues" evidence="8">
    <location>
        <begin position="180"/>
        <end position="191"/>
    </location>
</feature>
<keyword evidence="4" id="KW-0862">Zinc</keyword>
<comment type="caution">
    <text evidence="10">The sequence shown here is derived from an EMBL/GenBank/DDBJ whole genome shotgun (WGS) entry which is preliminary data.</text>
</comment>
<comment type="subcellular location">
    <subcellularLocation>
        <location evidence="1">Nucleus</location>
    </subcellularLocation>
</comment>
<protein>
    <submittedName>
        <fullName evidence="10">Polycomb protein Asx</fullName>
    </submittedName>
</protein>
<dbReference type="GO" id="GO:0045944">
    <property type="term" value="P:positive regulation of transcription by RNA polymerase II"/>
    <property type="evidence" value="ECO:0007669"/>
    <property type="project" value="TreeGrafter"/>
</dbReference>
<evidence type="ECO:0000256" key="7">
    <source>
        <dbReference type="ARBA" id="ARBA00023242"/>
    </source>
</evidence>
<evidence type="ECO:0000256" key="6">
    <source>
        <dbReference type="ARBA" id="ARBA00023163"/>
    </source>
</evidence>
<evidence type="ECO:0000313" key="10">
    <source>
        <dbReference type="EMBL" id="ROT79452.1"/>
    </source>
</evidence>
<dbReference type="GO" id="GO:0008270">
    <property type="term" value="F:zinc ion binding"/>
    <property type="evidence" value="ECO:0007669"/>
    <property type="project" value="UniProtKB-KW"/>
</dbReference>
<evidence type="ECO:0000256" key="5">
    <source>
        <dbReference type="ARBA" id="ARBA00023015"/>
    </source>
</evidence>
<dbReference type="GO" id="GO:0035517">
    <property type="term" value="C:PR-DUB complex"/>
    <property type="evidence" value="ECO:0007669"/>
    <property type="project" value="TreeGrafter"/>
</dbReference>
<evidence type="ECO:0000256" key="8">
    <source>
        <dbReference type="SAM" id="MobiDB-lite"/>
    </source>
</evidence>
<evidence type="ECO:0000256" key="4">
    <source>
        <dbReference type="ARBA" id="ARBA00022833"/>
    </source>
</evidence>
<feature type="region of interest" description="Disordered" evidence="8">
    <location>
        <begin position="847"/>
        <end position="869"/>
    </location>
</feature>
<feature type="compositionally biased region" description="Low complexity" evidence="8">
    <location>
        <begin position="162"/>
        <end position="179"/>
    </location>
</feature>
<reference evidence="10 11" key="2">
    <citation type="submission" date="2019-01" db="EMBL/GenBank/DDBJ databases">
        <title>The decoding of complex shrimp genome reveals the adaptation for benthos swimmer, frequently molting mechanism and breeding impact on genome.</title>
        <authorList>
            <person name="Sun Y."/>
            <person name="Gao Y."/>
            <person name="Yu Y."/>
        </authorList>
    </citation>
    <scope>NUCLEOTIDE SEQUENCE [LARGE SCALE GENOMIC DNA]</scope>
    <source>
        <tissue evidence="10">Muscle</tissue>
    </source>
</reference>
<proteinExistence type="predicted"/>
<feature type="domain" description="DEUBAD" evidence="9">
    <location>
        <begin position="43"/>
        <end position="153"/>
    </location>
</feature>
<sequence length="926" mass="96173">MTTMQTYLAAIPGFKPRKRSQRKLSAAAQLAQTKEGNVDLETPDSILTSVNLRALLNKHTFGSLPPAYQHRLIKLLPMVDQSVGADDTLKVIPTGLNNEFFGRACESWRCRLGEGEFTHDNQVKLKVEAERERTKLDPWKVAHFEPLWGVKQGWCSTEGETSSSSPPSPSGGSVSMSPPQESHTTPAFTSSFSDIHISQLTKVLEHIATRNERRAQRRTQRRAERRKQRERELAEELSRCSASQASSINPSANSLLGLPSALPAPQTPSLATATPVTLPLVPSSSPLPPNSLSLFTSSSLPLHASKNNLSEVTSGVHAVFSAEEKLPLQSHVVNVDSVVLSKDILKRKDGLALTTTTPSKKIRVSNADVTNSFVVKPGPTSATAQILTTPVSCQSEAPRTTRVPTTSVTGTPKVVSSSVSINNPTVATGAPGVPIKPTSVMVVSAPSSAGSAVVVTNPRMSPAARISPVTRVSPSPSPSRLSPVVQVVSPSLSLAPSQSPPASRTVVVAGQTRPVEVSSSAPPVSHVANTVVQPLPTSSVASLTSRVKPVRTPQGLSGAGTIALKVTRSRPPGGVNIQRSYEIVQAVIANSPNRDQLQAQLKTPAALLADVKPSTSGQTVVAPSVSSGNTIVTNPVNSQVVVQAAPQNQVQTITVVKAVATTSSNSTSSTSPVQGAQLITSGPRMVRQVALSVSGAAGTTVMPPIAGTPGTMVLRQMVTPQSLSTPSQVPLASSSRASSLLLDGQNSTDVGSCSIGCDGEGSGGSVSGVASISNVSESLCSFKFGEPVTTMVVMSQPSGVTPVSSRVLVLHPSNNSSEGISDSSGGGCSGSIGTSSGPLLVSFSAESQHHLNPQSDSSDISPISLNPPNSPSPLTVSAVPVIGGGITHNSQPTPRLSAAPSSAVCLPNSHSIILQVRLYLRFVMIL</sequence>